<accession>R7Z7I1</accession>
<sequence length="270" mass="32110">MVELIKVADIPRSTYYYWEKRLNRTDKYTDVKAAIQSIYHEHKGRYGYRRITKELKKYGIHHDPKTINSLMNAIGIKCEVRMKKYRSYKGKVGKIAPNILQRDFTAKNMNEKWVTDVTEFHLFGEKRYLSPVLDLCNGEIIAYTVMNRPVYNLVHDMLEQALGRLQSGDQVVLHSDQGWHYQMKKYQETLKQYRITQSMSRKGNCLDNAVIENFFGLLKSELLYLQEFESMAHFEQELQDYIHYYNHKRMKAKLKDLSPVEYRTQVLEVA</sequence>
<dbReference type="InterPro" id="IPR036397">
    <property type="entry name" value="RNaseH_sf"/>
</dbReference>
<dbReference type="Pfam" id="PF00665">
    <property type="entry name" value="rve"/>
    <property type="match status" value="1"/>
</dbReference>
<dbReference type="PANTHER" id="PTHR46889">
    <property type="entry name" value="TRANSPOSASE INSF FOR INSERTION SEQUENCE IS3B-RELATED"/>
    <property type="match status" value="1"/>
</dbReference>
<organism evidence="3 4">
    <name type="scientific">Lysinibacillus sphaericus OT4b.31</name>
    <dbReference type="NCBI Taxonomy" id="1285586"/>
    <lineage>
        <taxon>Bacteria</taxon>
        <taxon>Bacillati</taxon>
        <taxon>Bacillota</taxon>
        <taxon>Bacilli</taxon>
        <taxon>Bacillales</taxon>
        <taxon>Bacillaceae</taxon>
        <taxon>Lysinibacillus</taxon>
    </lineage>
</organism>
<evidence type="ECO:0000313" key="4">
    <source>
        <dbReference type="Proteomes" id="UP000013911"/>
    </source>
</evidence>
<dbReference type="InterPro" id="IPR012337">
    <property type="entry name" value="RNaseH-like_sf"/>
</dbReference>
<comment type="function">
    <text evidence="1">Involved in the transposition of the insertion sequence.</text>
</comment>
<name>R7Z7I1_LYSSH</name>
<dbReference type="PATRIC" id="fig|1285586.5.peg.4806"/>
<protein>
    <submittedName>
        <fullName evidence="3">Transposase</fullName>
    </submittedName>
</protein>
<dbReference type="Pfam" id="PF13276">
    <property type="entry name" value="HTH_21"/>
    <property type="match status" value="1"/>
</dbReference>
<evidence type="ECO:0000313" key="3">
    <source>
        <dbReference type="EMBL" id="EON70120.1"/>
    </source>
</evidence>
<dbReference type="InterPro" id="IPR048020">
    <property type="entry name" value="Transpos_IS3"/>
</dbReference>
<feature type="domain" description="Integrase catalytic" evidence="2">
    <location>
        <begin position="93"/>
        <end position="267"/>
    </location>
</feature>
<gene>
    <name evidence="3" type="ORF">H131_23082</name>
</gene>
<dbReference type="PROSITE" id="PS50994">
    <property type="entry name" value="INTEGRASE"/>
    <property type="match status" value="1"/>
</dbReference>
<dbReference type="GO" id="GO:0003676">
    <property type="term" value="F:nucleic acid binding"/>
    <property type="evidence" value="ECO:0007669"/>
    <property type="project" value="InterPro"/>
</dbReference>
<dbReference type="SUPFAM" id="SSF53098">
    <property type="entry name" value="Ribonuclease H-like"/>
    <property type="match status" value="1"/>
</dbReference>
<dbReference type="eggNOG" id="COG2801">
    <property type="taxonomic scope" value="Bacteria"/>
</dbReference>
<dbReference type="EMBL" id="AQPX01000075">
    <property type="protein sequence ID" value="EON70120.1"/>
    <property type="molecule type" value="Genomic_DNA"/>
</dbReference>
<reference evidence="3 4" key="1">
    <citation type="submission" date="2013-04" db="EMBL/GenBank/DDBJ databases">
        <title>Draft genome of the heavy metal tolerant bacterium Lysinibacillus sphaericus strain OT4b.31.</title>
        <authorList>
            <person name="Pena-Montenegro T.D."/>
            <person name="Dussan J."/>
        </authorList>
    </citation>
    <scope>NUCLEOTIDE SEQUENCE [LARGE SCALE GENOMIC DNA]</scope>
    <source>
        <strain evidence="3 4">OT4b.31</strain>
    </source>
</reference>
<evidence type="ECO:0000259" key="2">
    <source>
        <dbReference type="PROSITE" id="PS50994"/>
    </source>
</evidence>
<evidence type="ECO:0000256" key="1">
    <source>
        <dbReference type="ARBA" id="ARBA00002286"/>
    </source>
</evidence>
<dbReference type="GO" id="GO:0015074">
    <property type="term" value="P:DNA integration"/>
    <property type="evidence" value="ECO:0007669"/>
    <property type="project" value="InterPro"/>
</dbReference>
<dbReference type="PANTHER" id="PTHR46889:SF5">
    <property type="entry name" value="INTEGRASE PROTEIN"/>
    <property type="match status" value="1"/>
</dbReference>
<proteinExistence type="predicted"/>
<dbReference type="NCBIfam" id="NF033516">
    <property type="entry name" value="transpos_IS3"/>
    <property type="match status" value="1"/>
</dbReference>
<dbReference type="HOGENOM" id="CLU_027402_4_3_9"/>
<dbReference type="Proteomes" id="UP000013911">
    <property type="component" value="Unassembled WGS sequence"/>
</dbReference>
<dbReference type="InterPro" id="IPR025948">
    <property type="entry name" value="HTH-like_dom"/>
</dbReference>
<dbReference type="InterPro" id="IPR050900">
    <property type="entry name" value="Transposase_IS3/IS150/IS904"/>
</dbReference>
<dbReference type="Pfam" id="PF13333">
    <property type="entry name" value="rve_2"/>
    <property type="match status" value="1"/>
</dbReference>
<dbReference type="Gene3D" id="3.30.420.10">
    <property type="entry name" value="Ribonuclease H-like superfamily/Ribonuclease H"/>
    <property type="match status" value="1"/>
</dbReference>
<dbReference type="InterPro" id="IPR001584">
    <property type="entry name" value="Integrase_cat-core"/>
</dbReference>
<comment type="caution">
    <text evidence="3">The sequence shown here is derived from an EMBL/GenBank/DDBJ whole genome shotgun (WGS) entry which is preliminary data.</text>
</comment>
<dbReference type="AlphaFoldDB" id="R7Z7I1"/>